<dbReference type="AlphaFoldDB" id="A0A0F9B6Z1"/>
<sequence>MIDEAKKQLIEDYQKTFLSDHGKRVYDHLAEVNFYNAPFCTVMACTPQQVAFELGKREAFIQIRDILNTNPDQELQENTDEDL</sequence>
<protein>
    <submittedName>
        <fullName evidence="1">Uncharacterized protein</fullName>
    </submittedName>
</protein>
<name>A0A0F9B6Z1_9ZZZZ</name>
<dbReference type="EMBL" id="LAZR01053650">
    <property type="protein sequence ID" value="KKK80286.1"/>
    <property type="molecule type" value="Genomic_DNA"/>
</dbReference>
<evidence type="ECO:0000313" key="1">
    <source>
        <dbReference type="EMBL" id="KKK80286.1"/>
    </source>
</evidence>
<proteinExistence type="predicted"/>
<reference evidence="1" key="1">
    <citation type="journal article" date="2015" name="Nature">
        <title>Complex archaea that bridge the gap between prokaryotes and eukaryotes.</title>
        <authorList>
            <person name="Spang A."/>
            <person name="Saw J.H."/>
            <person name="Jorgensen S.L."/>
            <person name="Zaremba-Niedzwiedzka K."/>
            <person name="Martijn J."/>
            <person name="Lind A.E."/>
            <person name="van Eijk R."/>
            <person name="Schleper C."/>
            <person name="Guy L."/>
            <person name="Ettema T.J."/>
        </authorList>
    </citation>
    <scope>NUCLEOTIDE SEQUENCE</scope>
</reference>
<comment type="caution">
    <text evidence="1">The sequence shown here is derived from an EMBL/GenBank/DDBJ whole genome shotgun (WGS) entry which is preliminary data.</text>
</comment>
<accession>A0A0F9B6Z1</accession>
<gene>
    <name evidence="1" type="ORF">LCGC14_2825020</name>
</gene>
<organism evidence="1">
    <name type="scientific">marine sediment metagenome</name>
    <dbReference type="NCBI Taxonomy" id="412755"/>
    <lineage>
        <taxon>unclassified sequences</taxon>
        <taxon>metagenomes</taxon>
        <taxon>ecological metagenomes</taxon>
    </lineage>
</organism>